<dbReference type="EMBL" id="BATI01000058">
    <property type="protein sequence ID" value="GAD64981.1"/>
    <property type="molecule type" value="Genomic_DNA"/>
</dbReference>
<dbReference type="CDD" id="cd16345">
    <property type="entry name" value="LMWP_ArsC"/>
    <property type="match status" value="1"/>
</dbReference>
<accession>U2ZB80</accession>
<dbReference type="OrthoDB" id="9793058at2"/>
<dbReference type="InterPro" id="IPR036196">
    <property type="entry name" value="Ptyr_pPase_sf"/>
</dbReference>
<evidence type="ECO:0000259" key="2">
    <source>
        <dbReference type="SMART" id="SM00226"/>
    </source>
</evidence>
<keyword evidence="1" id="KW-0059">Arsenical resistance</keyword>
<keyword evidence="4" id="KW-1185">Reference proteome</keyword>
<dbReference type="eggNOG" id="COG0394">
    <property type="taxonomic scope" value="Bacteria"/>
</dbReference>
<reference evidence="3" key="1">
    <citation type="submission" date="2024-09" db="EMBL/GenBank/DDBJ databases">
        <title>Whole genome shotgun sequence of Pseudomonas alcaligenes NBRC 14159.</title>
        <authorList>
            <person name="Yoshida I."/>
            <person name="Hosoyama A."/>
            <person name="Tsuchikane K."/>
            <person name="Noguchi M."/>
            <person name="Hirakata S."/>
            <person name="Ando Y."/>
            <person name="Ohji S."/>
            <person name="Yamazoe A."/>
            <person name="Yamazaki S."/>
            <person name="Fujita N."/>
        </authorList>
    </citation>
    <scope>NUCLEOTIDE SEQUENCE</scope>
    <source>
        <strain evidence="3">NBRC 14159</strain>
    </source>
</reference>
<dbReference type="AlphaFoldDB" id="U2ZB80"/>
<name>U2ZB80_AQUA1</name>
<dbReference type="PANTHER" id="PTHR43428:SF1">
    <property type="entry name" value="ARSENATE REDUCTASE"/>
    <property type="match status" value="1"/>
</dbReference>
<evidence type="ECO:0000313" key="4">
    <source>
        <dbReference type="Proteomes" id="UP000016560"/>
    </source>
</evidence>
<dbReference type="GO" id="GO:0046685">
    <property type="term" value="P:response to arsenic-containing substance"/>
    <property type="evidence" value="ECO:0007669"/>
    <property type="project" value="UniProtKB-KW"/>
</dbReference>
<gene>
    <name evidence="3" type="ORF">PA6_058_00100</name>
</gene>
<feature type="domain" description="Phosphotyrosine protein phosphatase I" evidence="2">
    <location>
        <begin position="1"/>
        <end position="136"/>
    </location>
</feature>
<dbReference type="InterPro" id="IPR023485">
    <property type="entry name" value="Ptyr_pPase"/>
</dbReference>
<dbReference type="PANTHER" id="PTHR43428">
    <property type="entry name" value="ARSENATE REDUCTASE"/>
    <property type="match status" value="1"/>
</dbReference>
<dbReference type="SUPFAM" id="SSF52788">
    <property type="entry name" value="Phosphotyrosine protein phosphatases I"/>
    <property type="match status" value="1"/>
</dbReference>
<protein>
    <submittedName>
        <fullName evidence="3">Arsenate reductase</fullName>
    </submittedName>
</protein>
<dbReference type="Gene3D" id="3.40.50.2300">
    <property type="match status" value="1"/>
</dbReference>
<dbReference type="Pfam" id="PF01451">
    <property type="entry name" value="LMWPc"/>
    <property type="match status" value="1"/>
</dbReference>
<comment type="caution">
    <text evidence="3">The sequence shown here is derived from an EMBL/GenBank/DDBJ whole genome shotgun (WGS) entry which is preliminary data.</text>
</comment>
<dbReference type="Proteomes" id="UP000016560">
    <property type="component" value="Unassembled WGS sequence"/>
</dbReference>
<sequence>MQILFLCTANSCRSILAEAIFNHLAPEGMRAYSAGSKPKGTIHPQSLRALQRAGIGIEGLHSKAHAVHEQLRPDLVITLCDSAAAEPCPAYFGDAIRAHWGLPDPDGLGSTPSEVDAVFDSTVTRIKDRVEAFLALTDCPSDRQTFSTAVRAIGEHAIG</sequence>
<organism evidence="3 4">
    <name type="scientific">Aquipseudomonas alcaligenes (strain ATCC 14909 / DSM 50342 / CCUG 1425 / JCM 20561 / NBRC 14159 / NCIMB 9945 / NCTC 10367 / 1577)</name>
    <name type="common">Pseudomonas alcaligenes</name>
    <dbReference type="NCBI Taxonomy" id="1215092"/>
    <lineage>
        <taxon>Bacteria</taxon>
        <taxon>Pseudomonadati</taxon>
        <taxon>Pseudomonadota</taxon>
        <taxon>Gammaproteobacteria</taxon>
        <taxon>Pseudomonadales</taxon>
        <taxon>Pseudomonadaceae</taxon>
        <taxon>Aquipseudomonas</taxon>
    </lineage>
</organism>
<evidence type="ECO:0000313" key="3">
    <source>
        <dbReference type="EMBL" id="GAD64981.1"/>
    </source>
</evidence>
<evidence type="ECO:0000256" key="1">
    <source>
        <dbReference type="ARBA" id="ARBA00022849"/>
    </source>
</evidence>
<dbReference type="SMART" id="SM00226">
    <property type="entry name" value="LMWPc"/>
    <property type="match status" value="1"/>
</dbReference>
<proteinExistence type="predicted"/>
<dbReference type="RefSeq" id="WP_021703044.1">
    <property type="nucleotide sequence ID" value="NZ_BATI01000058.1"/>
</dbReference>